<dbReference type="OMA" id="DENCSKP"/>
<feature type="compositionally biased region" description="Polar residues" evidence="1">
    <location>
        <begin position="47"/>
        <end position="57"/>
    </location>
</feature>
<proteinExistence type="predicted"/>
<dbReference type="KEGG" id="nta:107800173"/>
<feature type="chain" id="PRO_5010244869" evidence="2">
    <location>
        <begin position="25"/>
        <end position="78"/>
    </location>
</feature>
<accession>A0A1S4AQH3</accession>
<organism evidence="3">
    <name type="scientific">Nicotiana tabacum</name>
    <name type="common">Common tobacco</name>
    <dbReference type="NCBI Taxonomy" id="4097"/>
    <lineage>
        <taxon>Eukaryota</taxon>
        <taxon>Viridiplantae</taxon>
        <taxon>Streptophyta</taxon>
        <taxon>Embryophyta</taxon>
        <taxon>Tracheophyta</taxon>
        <taxon>Spermatophyta</taxon>
        <taxon>Magnoliopsida</taxon>
        <taxon>eudicotyledons</taxon>
        <taxon>Gunneridae</taxon>
        <taxon>Pentapetalae</taxon>
        <taxon>asterids</taxon>
        <taxon>lamiids</taxon>
        <taxon>Solanales</taxon>
        <taxon>Solanaceae</taxon>
        <taxon>Nicotianoideae</taxon>
        <taxon>Nicotianeae</taxon>
        <taxon>Nicotiana</taxon>
    </lineage>
</organism>
<dbReference type="PANTHER" id="PTHR34683:SF2">
    <property type="entry name" value="EXPRESSED PROTEIN"/>
    <property type="match status" value="1"/>
</dbReference>
<feature type="compositionally biased region" description="Polar residues" evidence="1">
    <location>
        <begin position="28"/>
        <end position="38"/>
    </location>
</feature>
<dbReference type="OrthoDB" id="1294932at2759"/>
<evidence type="ECO:0000256" key="2">
    <source>
        <dbReference type="SAM" id="SignalP"/>
    </source>
</evidence>
<evidence type="ECO:0000256" key="1">
    <source>
        <dbReference type="SAM" id="MobiDB-lite"/>
    </source>
</evidence>
<reference evidence="3" key="1">
    <citation type="submission" date="2025-08" db="UniProtKB">
        <authorList>
            <consortium name="RefSeq"/>
        </authorList>
    </citation>
    <scope>IDENTIFICATION</scope>
</reference>
<dbReference type="PaxDb" id="4097-A0A1S4AQH3"/>
<dbReference type="STRING" id="4097.A0A1S4AQH3"/>
<protein>
    <submittedName>
        <fullName evidence="3">Uncharacterized protein</fullName>
    </submittedName>
</protein>
<evidence type="ECO:0000313" key="3">
    <source>
        <dbReference type="RefSeq" id="XP_016478815.1"/>
    </source>
</evidence>
<name>A0A1S4AQH3_TOBAC</name>
<dbReference type="PANTHER" id="PTHR34683">
    <property type="entry name" value="EXPRESSED PROTEIN-RELATED"/>
    <property type="match status" value="1"/>
</dbReference>
<keyword evidence="2" id="KW-0732">Signal</keyword>
<feature type="region of interest" description="Disordered" evidence="1">
    <location>
        <begin position="28"/>
        <end position="60"/>
    </location>
</feature>
<dbReference type="AlphaFoldDB" id="A0A1S4AQH3"/>
<feature type="signal peptide" evidence="2">
    <location>
        <begin position="1"/>
        <end position="24"/>
    </location>
</feature>
<gene>
    <name evidence="3" type="primary">LOC107800173</name>
</gene>
<dbReference type="RefSeq" id="XP_016478815.1">
    <property type="nucleotide sequence ID" value="XM_016623329.1"/>
</dbReference>
<sequence>MKKKSAVLAASLAAASIFISVTNSTSSSKVRISHNQDNSWKKKDENSSTPKTVQPSSDKFEPRFDGLRFIETLVTAHR</sequence>